<protein>
    <submittedName>
        <fullName evidence="1">Uncharacterized membrane protein</fullName>
    </submittedName>
</protein>
<reference evidence="1 2" key="1">
    <citation type="submission" date="2016-10" db="EMBL/GenBank/DDBJ databases">
        <authorList>
            <person name="de Groot N.N."/>
        </authorList>
    </citation>
    <scope>NUCLEOTIDE SEQUENCE [LARGE SCALE GENOMIC DNA]</scope>
    <source>
        <strain evidence="1 2">DSM 43357</strain>
    </source>
</reference>
<evidence type="ECO:0000313" key="2">
    <source>
        <dbReference type="Proteomes" id="UP000198953"/>
    </source>
</evidence>
<sequence>MKAATEGDVMNGRVYVGAAVEVAAPQEEVFALITDWPRHREWMFMTTARQVGPSALEAYTGVRPFGFLDTMTITRWEPPRLVLVDHTGALVRGRGAIRVTPAGAGSRVVWAEELAPPFGVLGRALWPLVAPVVSALARHSLRRLARLAQSGPGCVRCTR</sequence>
<accession>A0A1H7IUG2</accession>
<name>A0A1H7IUG2_9ACTN</name>
<dbReference type="SUPFAM" id="SSF55961">
    <property type="entry name" value="Bet v1-like"/>
    <property type="match status" value="1"/>
</dbReference>
<organism evidence="1 2">
    <name type="scientific">Nonomuraea pusilla</name>
    <dbReference type="NCBI Taxonomy" id="46177"/>
    <lineage>
        <taxon>Bacteria</taxon>
        <taxon>Bacillati</taxon>
        <taxon>Actinomycetota</taxon>
        <taxon>Actinomycetes</taxon>
        <taxon>Streptosporangiales</taxon>
        <taxon>Streptosporangiaceae</taxon>
        <taxon>Nonomuraea</taxon>
    </lineage>
</organism>
<gene>
    <name evidence="1" type="ORF">SAMN05660976_00937</name>
</gene>
<dbReference type="InterPro" id="IPR019587">
    <property type="entry name" value="Polyketide_cyclase/dehydratase"/>
</dbReference>
<dbReference type="STRING" id="46177.SAMN05660976_00937"/>
<dbReference type="AlphaFoldDB" id="A0A1H7IUG2"/>
<dbReference type="Pfam" id="PF10604">
    <property type="entry name" value="Polyketide_cyc2"/>
    <property type="match status" value="1"/>
</dbReference>
<proteinExistence type="predicted"/>
<dbReference type="EMBL" id="FOBF01000002">
    <property type="protein sequence ID" value="SEK66089.1"/>
    <property type="molecule type" value="Genomic_DNA"/>
</dbReference>
<evidence type="ECO:0000313" key="1">
    <source>
        <dbReference type="EMBL" id="SEK66089.1"/>
    </source>
</evidence>
<dbReference type="InterPro" id="IPR023393">
    <property type="entry name" value="START-like_dom_sf"/>
</dbReference>
<dbReference type="Proteomes" id="UP000198953">
    <property type="component" value="Unassembled WGS sequence"/>
</dbReference>
<keyword evidence="2" id="KW-1185">Reference proteome</keyword>
<dbReference type="Gene3D" id="3.30.530.20">
    <property type="match status" value="1"/>
</dbReference>